<gene>
    <name evidence="1" type="primary">jg14999</name>
    <name evidence="1" type="ORF">PAEG_LOCUS7458</name>
</gene>
<comment type="caution">
    <text evidence="1">The sequence shown here is derived from an EMBL/GenBank/DDBJ whole genome shotgun (WGS) entry which is preliminary data.</text>
</comment>
<accession>A0A8S4QWQ5</accession>
<dbReference type="OrthoDB" id="10256089at2759"/>
<organism evidence="1 2">
    <name type="scientific">Pararge aegeria aegeria</name>
    <dbReference type="NCBI Taxonomy" id="348720"/>
    <lineage>
        <taxon>Eukaryota</taxon>
        <taxon>Metazoa</taxon>
        <taxon>Ecdysozoa</taxon>
        <taxon>Arthropoda</taxon>
        <taxon>Hexapoda</taxon>
        <taxon>Insecta</taxon>
        <taxon>Pterygota</taxon>
        <taxon>Neoptera</taxon>
        <taxon>Endopterygota</taxon>
        <taxon>Lepidoptera</taxon>
        <taxon>Glossata</taxon>
        <taxon>Ditrysia</taxon>
        <taxon>Papilionoidea</taxon>
        <taxon>Nymphalidae</taxon>
        <taxon>Satyrinae</taxon>
        <taxon>Satyrini</taxon>
        <taxon>Parargina</taxon>
        <taxon>Pararge</taxon>
    </lineage>
</organism>
<sequence>MELEEVEGTNMFIIHTVDTTKPSKPRQSFMCRAPEIRRKHWITTLSTILKSQQEFGAFLENPSLIKHREVNATA</sequence>
<dbReference type="EMBL" id="CAKXAJ010021970">
    <property type="protein sequence ID" value="CAH2226766.1"/>
    <property type="molecule type" value="Genomic_DNA"/>
</dbReference>
<dbReference type="Proteomes" id="UP000838756">
    <property type="component" value="Unassembled WGS sequence"/>
</dbReference>
<dbReference type="AlphaFoldDB" id="A0A8S4QWQ5"/>
<evidence type="ECO:0000313" key="2">
    <source>
        <dbReference type="Proteomes" id="UP000838756"/>
    </source>
</evidence>
<protein>
    <submittedName>
        <fullName evidence="1">Jg14999 protein</fullName>
    </submittedName>
</protein>
<reference evidence="1" key="1">
    <citation type="submission" date="2022-03" db="EMBL/GenBank/DDBJ databases">
        <authorList>
            <person name="Lindestad O."/>
        </authorList>
    </citation>
    <scope>NUCLEOTIDE SEQUENCE</scope>
</reference>
<name>A0A8S4QWQ5_9NEOP</name>
<evidence type="ECO:0000313" key="1">
    <source>
        <dbReference type="EMBL" id="CAH2226766.1"/>
    </source>
</evidence>
<proteinExistence type="predicted"/>
<keyword evidence="2" id="KW-1185">Reference proteome</keyword>